<organism evidence="2 3">
    <name type="scientific">Longispora fulva</name>
    <dbReference type="NCBI Taxonomy" id="619741"/>
    <lineage>
        <taxon>Bacteria</taxon>
        <taxon>Bacillati</taxon>
        <taxon>Actinomycetota</taxon>
        <taxon>Actinomycetes</taxon>
        <taxon>Micromonosporales</taxon>
        <taxon>Micromonosporaceae</taxon>
        <taxon>Longispora</taxon>
    </lineage>
</organism>
<evidence type="ECO:0000313" key="3">
    <source>
        <dbReference type="Proteomes" id="UP000622552"/>
    </source>
</evidence>
<proteinExistence type="predicted"/>
<dbReference type="EMBL" id="JADOUF010000001">
    <property type="protein sequence ID" value="MBG6134309.1"/>
    <property type="molecule type" value="Genomic_DNA"/>
</dbReference>
<gene>
    <name evidence="2" type="ORF">IW245_000503</name>
</gene>
<evidence type="ECO:0000256" key="1">
    <source>
        <dbReference type="SAM" id="MobiDB-lite"/>
    </source>
</evidence>
<name>A0A8J7GIH9_9ACTN</name>
<keyword evidence="3" id="KW-1185">Reference proteome</keyword>
<dbReference type="AlphaFoldDB" id="A0A8J7GIH9"/>
<reference evidence="2" key="1">
    <citation type="submission" date="2020-11" db="EMBL/GenBank/DDBJ databases">
        <title>Sequencing the genomes of 1000 actinobacteria strains.</title>
        <authorList>
            <person name="Klenk H.-P."/>
        </authorList>
    </citation>
    <scope>NUCLEOTIDE SEQUENCE</scope>
    <source>
        <strain evidence="2">DSM 45356</strain>
    </source>
</reference>
<accession>A0A8J7GIH9</accession>
<feature type="region of interest" description="Disordered" evidence="1">
    <location>
        <begin position="27"/>
        <end position="46"/>
    </location>
</feature>
<evidence type="ECO:0000313" key="2">
    <source>
        <dbReference type="EMBL" id="MBG6134309.1"/>
    </source>
</evidence>
<sequence length="46" mass="4948">MTKPWEQRSACSPSSLRVRWRWTQVPAGRPAGAGVDGADVPAALAR</sequence>
<comment type="caution">
    <text evidence="2">The sequence shown here is derived from an EMBL/GenBank/DDBJ whole genome shotgun (WGS) entry which is preliminary data.</text>
</comment>
<dbReference type="RefSeq" id="WP_197001564.1">
    <property type="nucleotide sequence ID" value="NZ_BONS01000033.1"/>
</dbReference>
<dbReference type="Proteomes" id="UP000622552">
    <property type="component" value="Unassembled WGS sequence"/>
</dbReference>
<protein>
    <submittedName>
        <fullName evidence="2">Uncharacterized protein</fullName>
    </submittedName>
</protein>